<evidence type="ECO:0000256" key="2">
    <source>
        <dbReference type="PROSITE-ProRule" id="PRU00504"/>
    </source>
</evidence>
<feature type="domain" description="SMP-30/Gluconolactonase/LRE-like region" evidence="5">
    <location>
        <begin position="75"/>
        <end position="157"/>
    </location>
</feature>
<dbReference type="GO" id="GO:0008270">
    <property type="term" value="F:zinc ion binding"/>
    <property type="evidence" value="ECO:0007669"/>
    <property type="project" value="UniProtKB-KW"/>
</dbReference>
<evidence type="ECO:0000259" key="5">
    <source>
        <dbReference type="Pfam" id="PF08450"/>
    </source>
</evidence>
<dbReference type="InterPro" id="IPR011042">
    <property type="entry name" value="6-blade_b-propeller_TolB-like"/>
</dbReference>
<dbReference type="Pfam" id="PF08450">
    <property type="entry name" value="SGL"/>
    <property type="match status" value="1"/>
</dbReference>
<feature type="transmembrane region" description="Helical" evidence="3">
    <location>
        <begin position="451"/>
        <end position="469"/>
    </location>
</feature>
<keyword evidence="7" id="KW-1185">Reference proteome</keyword>
<keyword evidence="4" id="KW-0732">Signal</keyword>
<protein>
    <submittedName>
        <fullName evidence="6">SMP-30/gluconolaconase/LRE-like protein</fullName>
    </submittedName>
</protein>
<dbReference type="RefSeq" id="WP_114381345.1">
    <property type="nucleotide sequence ID" value="NZ_QPJD01000010.1"/>
</dbReference>
<dbReference type="PANTHER" id="PTHR24104">
    <property type="entry name" value="E3 UBIQUITIN-PROTEIN LIGASE NHLRC1-RELATED"/>
    <property type="match status" value="1"/>
</dbReference>
<dbReference type="PANTHER" id="PTHR24104:SF25">
    <property type="entry name" value="PROTEIN LIN-41"/>
    <property type="match status" value="1"/>
</dbReference>
<dbReference type="InterPro" id="IPR050952">
    <property type="entry name" value="TRIM-NHL_E3_ligases"/>
</dbReference>
<reference evidence="6 7" key="1">
    <citation type="submission" date="2018-07" db="EMBL/GenBank/DDBJ databases">
        <title>Genomic Encyclopedia of Type Strains, Phase III (KMG-III): the genomes of soil and plant-associated and newly described type strains.</title>
        <authorList>
            <person name="Whitman W."/>
        </authorList>
    </citation>
    <scope>NUCLEOTIDE SEQUENCE [LARGE SCALE GENOMIC DNA]</scope>
    <source>
        <strain evidence="6 7">CECT 7506</strain>
    </source>
</reference>
<name>A0A368VUF2_9BACL</name>
<dbReference type="OrthoDB" id="9799230at2"/>
<dbReference type="InterPro" id="IPR011990">
    <property type="entry name" value="TPR-like_helical_dom_sf"/>
</dbReference>
<keyword evidence="3" id="KW-1133">Transmembrane helix</keyword>
<feature type="repeat" description="NHL" evidence="2">
    <location>
        <begin position="106"/>
        <end position="145"/>
    </location>
</feature>
<dbReference type="CDD" id="cd05819">
    <property type="entry name" value="NHL"/>
    <property type="match status" value="1"/>
</dbReference>
<dbReference type="InterPro" id="IPR013658">
    <property type="entry name" value="SGL"/>
</dbReference>
<keyword evidence="3" id="KW-0472">Membrane</keyword>
<evidence type="ECO:0000256" key="3">
    <source>
        <dbReference type="SAM" id="Phobius"/>
    </source>
</evidence>
<proteinExistence type="predicted"/>
<evidence type="ECO:0000313" key="6">
    <source>
        <dbReference type="EMBL" id="RCW45495.1"/>
    </source>
</evidence>
<dbReference type="PROSITE" id="PS51125">
    <property type="entry name" value="NHL"/>
    <property type="match status" value="1"/>
</dbReference>
<sequence>MAAKKWLLSIAAASLLFVHAAPPPASASSTPYESYNYNYWEEAVPAPAAYIPDRSISGVDLGIGDFLEPSDMVAADSGLIYIVDSGNGRIVCIDDKWNVRNIFNGFDNEGKADGFKNPSGLFVDGEGNLYVADTDNGRIVVLSKEGDLLKIIDQPKSDILAADFKFVPLKVAVDKARRVYVVARGIYEGIMQFDGIGEFIGYVGTNKVQRDYTEYVWRLLSTKAQKAQMVLFIPTEFSNIDMDSKGFVYATNIDPDSREPVKRLNPSGEDVLKRFGYFDVSGDIRFRIAVGPSKLIDVKVLENGMYSVLDANQGRVFTYSDEGDLLYIYGGKGNQTGTFKTPVAIERIGDKQLVLDRGRSQIVVFKPTKFGSSVNEAVKLHYNGEDKLAVPVWEEVLRMNGNYDIAYIGIGKSLLMEKRNGEALAYFKLGMDRDGYTVAYKRYRRELLKEHFGTVLTVLLVIAAAWAAFKLTNSWRRKRTVIMSGFAPQNVKEDKAP</sequence>
<accession>A0A368VUF2</accession>
<dbReference type="Proteomes" id="UP000252415">
    <property type="component" value="Unassembled WGS sequence"/>
</dbReference>
<gene>
    <name evidence="6" type="ORF">DFP97_11083</name>
</gene>
<dbReference type="Gene3D" id="2.120.10.30">
    <property type="entry name" value="TolB, C-terminal domain"/>
    <property type="match status" value="2"/>
</dbReference>
<evidence type="ECO:0000256" key="4">
    <source>
        <dbReference type="SAM" id="SignalP"/>
    </source>
</evidence>
<feature type="signal peptide" evidence="4">
    <location>
        <begin position="1"/>
        <end position="20"/>
    </location>
</feature>
<evidence type="ECO:0000313" key="7">
    <source>
        <dbReference type="Proteomes" id="UP000252415"/>
    </source>
</evidence>
<comment type="caution">
    <text evidence="6">The sequence shown here is derived from an EMBL/GenBank/DDBJ whole genome shotgun (WGS) entry which is preliminary data.</text>
</comment>
<keyword evidence="1" id="KW-0677">Repeat</keyword>
<evidence type="ECO:0000256" key="1">
    <source>
        <dbReference type="ARBA" id="ARBA00022737"/>
    </source>
</evidence>
<dbReference type="SUPFAM" id="SSF101898">
    <property type="entry name" value="NHL repeat"/>
    <property type="match status" value="1"/>
</dbReference>
<keyword evidence="3" id="KW-0812">Transmembrane</keyword>
<organism evidence="6 7">
    <name type="scientific">Paenibacillus prosopidis</name>
    <dbReference type="NCBI Taxonomy" id="630520"/>
    <lineage>
        <taxon>Bacteria</taxon>
        <taxon>Bacillati</taxon>
        <taxon>Bacillota</taxon>
        <taxon>Bacilli</taxon>
        <taxon>Bacillales</taxon>
        <taxon>Paenibacillaceae</taxon>
        <taxon>Paenibacillus</taxon>
    </lineage>
</organism>
<dbReference type="InterPro" id="IPR001258">
    <property type="entry name" value="NHL_repeat"/>
</dbReference>
<dbReference type="AlphaFoldDB" id="A0A368VUF2"/>
<dbReference type="SUPFAM" id="SSF48452">
    <property type="entry name" value="TPR-like"/>
    <property type="match status" value="1"/>
</dbReference>
<dbReference type="EMBL" id="QPJD01000010">
    <property type="protein sequence ID" value="RCW45495.1"/>
    <property type="molecule type" value="Genomic_DNA"/>
</dbReference>
<feature type="chain" id="PRO_5039563243" evidence="4">
    <location>
        <begin position="21"/>
        <end position="497"/>
    </location>
</feature>